<gene>
    <name evidence="17" type="primary">rep</name>
</gene>
<feature type="non-terminal residue" evidence="17">
    <location>
        <position position="107"/>
    </location>
</feature>
<comment type="cofactor">
    <cofactor evidence="1">
        <name>Mg(2+)</name>
        <dbReference type="ChEBI" id="CHEBI:18420"/>
    </cofactor>
</comment>
<evidence type="ECO:0000256" key="10">
    <source>
        <dbReference type="ARBA" id="ARBA00022759"/>
    </source>
</evidence>
<keyword evidence="10" id="KW-0255">Endonuclease</keyword>
<evidence type="ECO:0000256" key="8">
    <source>
        <dbReference type="ARBA" id="ARBA00022723"/>
    </source>
</evidence>
<dbReference type="GO" id="GO:0042025">
    <property type="term" value="C:host cell nucleus"/>
    <property type="evidence" value="ECO:0007669"/>
    <property type="project" value="UniProtKB-SubCell"/>
</dbReference>
<organism evidence="17">
    <name type="scientific">Round goby circo-like virus</name>
    <dbReference type="NCBI Taxonomy" id="1494920"/>
    <lineage>
        <taxon>Viruses</taxon>
        <taxon>Monodnaviria</taxon>
        <taxon>Shotokuvirae</taxon>
        <taxon>Cressdnaviricota</taxon>
        <taxon>Arfiviricetes</taxon>
        <taxon>Cirlivirales</taxon>
        <taxon>Circoviridae</taxon>
    </lineage>
</organism>
<keyword evidence="3" id="KW-1048">Host nucleus</keyword>
<evidence type="ECO:0000256" key="11">
    <source>
        <dbReference type="ARBA" id="ARBA00022801"/>
    </source>
</evidence>
<dbReference type="InterPro" id="IPR049912">
    <property type="entry name" value="CRESS_DNA_REP"/>
</dbReference>
<dbReference type="PROSITE" id="PS52020">
    <property type="entry name" value="CRESS_DNA_REP"/>
    <property type="match status" value="1"/>
</dbReference>
<keyword evidence="15" id="KW-0238">DNA-binding</keyword>
<feature type="domain" description="CRESS-DNA virus Rep endonuclease" evidence="16">
    <location>
        <begin position="1"/>
        <end position="56"/>
    </location>
</feature>
<evidence type="ECO:0000256" key="3">
    <source>
        <dbReference type="ARBA" id="ARBA00022562"/>
    </source>
</evidence>
<evidence type="ECO:0000313" key="17">
    <source>
        <dbReference type="EMBL" id="AHY24221.1"/>
    </source>
</evidence>
<evidence type="ECO:0000259" key="16">
    <source>
        <dbReference type="PROSITE" id="PS52020"/>
    </source>
</evidence>
<dbReference type="GO" id="GO:0003677">
    <property type="term" value="F:DNA binding"/>
    <property type="evidence" value="ECO:0007669"/>
    <property type="project" value="UniProtKB-KW"/>
</dbReference>
<comment type="subcellular location">
    <subcellularLocation>
        <location evidence="2">Host nucleus</location>
    </subcellularLocation>
</comment>
<reference evidence="17" key="1">
    <citation type="journal article" date="2014" name="Acta Vet. Hung.">
        <title>First detection of circovirus-like sequences in amphibians and novel putative circoviruses in fishes.</title>
        <authorList>
            <person name="Tarjan Z.L."/>
            <person name="Penzes J.J."/>
            <person name="Toth R.P."/>
            <person name="Benko M."/>
        </authorList>
    </citation>
    <scope>NUCLEOTIDE SEQUENCE</scope>
    <source>
        <strain evidence="17">RGO-1</strain>
    </source>
</reference>
<evidence type="ECO:0000256" key="14">
    <source>
        <dbReference type="ARBA" id="ARBA00023124"/>
    </source>
</evidence>
<dbReference type="GO" id="GO:0006260">
    <property type="term" value="P:DNA replication"/>
    <property type="evidence" value="ECO:0007669"/>
    <property type="project" value="UniProtKB-KW"/>
</dbReference>
<evidence type="ECO:0000256" key="7">
    <source>
        <dbReference type="ARBA" id="ARBA00022722"/>
    </source>
</evidence>
<keyword evidence="14" id="KW-0190">Covalent protein-DNA linkage</keyword>
<keyword evidence="4" id="KW-0808">Transferase</keyword>
<keyword evidence="7" id="KW-0540">Nuclease</keyword>
<evidence type="ECO:0000256" key="5">
    <source>
        <dbReference type="ARBA" id="ARBA00022695"/>
    </source>
</evidence>
<keyword evidence="11" id="KW-0378">Hydrolase</keyword>
<dbReference type="GO" id="GO:0016779">
    <property type="term" value="F:nucleotidyltransferase activity"/>
    <property type="evidence" value="ECO:0007669"/>
    <property type="project" value="UniProtKB-KW"/>
</dbReference>
<keyword evidence="12" id="KW-0347">Helicase</keyword>
<sequence length="107" mass="12059">YFEFQHGNRKSIPACVKYLQDYGCPCKPHIEASRGTALQAIIYCEKEGIFWEKGDRPKGQGKRSDIDEATDILSHGGNLQDIAVNYPHMIVKFHKGLQAYSLMIQSG</sequence>
<keyword evidence="9" id="KW-0547">Nucleotide-binding</keyword>
<keyword evidence="5" id="KW-0548">Nucleotidyltransferase</keyword>
<proteinExistence type="predicted"/>
<protein>
    <submittedName>
        <fullName evidence="17">Replication-associated protein</fullName>
    </submittedName>
</protein>
<evidence type="ECO:0000256" key="2">
    <source>
        <dbReference type="ARBA" id="ARBA00004147"/>
    </source>
</evidence>
<keyword evidence="13" id="KW-0067">ATP-binding</keyword>
<evidence type="ECO:0000256" key="1">
    <source>
        <dbReference type="ARBA" id="ARBA00001946"/>
    </source>
</evidence>
<accession>A0A023W3K9</accession>
<dbReference type="GO" id="GO:0005524">
    <property type="term" value="F:ATP binding"/>
    <property type="evidence" value="ECO:0007669"/>
    <property type="project" value="UniProtKB-KW"/>
</dbReference>
<evidence type="ECO:0000256" key="4">
    <source>
        <dbReference type="ARBA" id="ARBA00022679"/>
    </source>
</evidence>
<evidence type="ECO:0000256" key="12">
    <source>
        <dbReference type="ARBA" id="ARBA00022806"/>
    </source>
</evidence>
<evidence type="ECO:0000256" key="9">
    <source>
        <dbReference type="ARBA" id="ARBA00022741"/>
    </source>
</evidence>
<dbReference type="EMBL" id="KF358280">
    <property type="protein sequence ID" value="AHY24221.1"/>
    <property type="molecule type" value="Genomic_DNA"/>
</dbReference>
<keyword evidence="8" id="KW-0479">Metal-binding</keyword>
<evidence type="ECO:0000256" key="6">
    <source>
        <dbReference type="ARBA" id="ARBA00022705"/>
    </source>
</evidence>
<keyword evidence="6" id="KW-0235">DNA replication</keyword>
<feature type="non-terminal residue" evidence="17">
    <location>
        <position position="1"/>
    </location>
</feature>
<dbReference type="GO" id="GO:0016787">
    <property type="term" value="F:hydrolase activity"/>
    <property type="evidence" value="ECO:0007669"/>
    <property type="project" value="UniProtKB-KW"/>
</dbReference>
<dbReference type="GO" id="GO:0004386">
    <property type="term" value="F:helicase activity"/>
    <property type="evidence" value="ECO:0007669"/>
    <property type="project" value="UniProtKB-KW"/>
</dbReference>
<name>A0A023W3K9_9CIRC</name>
<dbReference type="Gene3D" id="3.40.1310.20">
    <property type="match status" value="1"/>
</dbReference>
<evidence type="ECO:0000256" key="13">
    <source>
        <dbReference type="ARBA" id="ARBA00022840"/>
    </source>
</evidence>
<dbReference type="GO" id="GO:0004519">
    <property type="term" value="F:endonuclease activity"/>
    <property type="evidence" value="ECO:0007669"/>
    <property type="project" value="UniProtKB-KW"/>
</dbReference>
<dbReference type="GO" id="GO:0046872">
    <property type="term" value="F:metal ion binding"/>
    <property type="evidence" value="ECO:0007669"/>
    <property type="project" value="UniProtKB-KW"/>
</dbReference>
<evidence type="ECO:0000256" key="15">
    <source>
        <dbReference type="ARBA" id="ARBA00023125"/>
    </source>
</evidence>